<dbReference type="PANTHER" id="PTHR11024">
    <property type="entry name" value="NUCLEAR PORE COMPLEX PROTEIN SEC13 / SEH1 FAMILY MEMBER"/>
    <property type="match status" value="1"/>
</dbReference>
<dbReference type="InterPro" id="IPR020472">
    <property type="entry name" value="WD40_PAC1"/>
</dbReference>
<evidence type="ECO:0000256" key="4">
    <source>
        <dbReference type="ARBA" id="ARBA00022448"/>
    </source>
</evidence>
<evidence type="ECO:0000256" key="2">
    <source>
        <dbReference type="ARBA" id="ARBA00004371"/>
    </source>
</evidence>
<keyword evidence="7" id="KW-0677">Repeat</keyword>
<dbReference type="GO" id="GO:0051301">
    <property type="term" value="P:cell division"/>
    <property type="evidence" value="ECO:0007669"/>
    <property type="project" value="UniProtKB-KW"/>
</dbReference>
<dbReference type="InterPro" id="IPR001680">
    <property type="entry name" value="WD40_rpt"/>
</dbReference>
<evidence type="ECO:0000313" key="14">
    <source>
        <dbReference type="EMBL" id="KAK2193025.1"/>
    </source>
</evidence>
<dbReference type="PROSITE" id="PS00678">
    <property type="entry name" value="WD_REPEATS_1"/>
    <property type="match status" value="1"/>
</dbReference>
<dbReference type="GO" id="GO:0005764">
    <property type="term" value="C:lysosome"/>
    <property type="evidence" value="ECO:0007669"/>
    <property type="project" value="UniProtKB-SubCell"/>
</dbReference>
<dbReference type="InterPro" id="IPR036322">
    <property type="entry name" value="WD40_repeat_dom_sf"/>
</dbReference>
<dbReference type="PROSITE" id="PS50082">
    <property type="entry name" value="WD_REPEATS_2"/>
    <property type="match status" value="2"/>
</dbReference>
<keyword evidence="10" id="KW-0458">Lysosome</keyword>
<dbReference type="Pfam" id="PF00400">
    <property type="entry name" value="WD40"/>
    <property type="match status" value="4"/>
</dbReference>
<dbReference type="SUPFAM" id="SSF50978">
    <property type="entry name" value="WD40 repeat-like"/>
    <property type="match status" value="1"/>
</dbReference>
<evidence type="ECO:0000256" key="7">
    <source>
        <dbReference type="ARBA" id="ARBA00022737"/>
    </source>
</evidence>
<evidence type="ECO:0000256" key="9">
    <source>
        <dbReference type="ARBA" id="ARBA00022927"/>
    </source>
</evidence>
<keyword evidence="11" id="KW-0539">Nucleus</keyword>
<protein>
    <recommendedName>
        <fullName evidence="16">Nucleoporin SEH1</fullName>
    </recommendedName>
</protein>
<evidence type="ECO:0008006" key="16">
    <source>
        <dbReference type="Google" id="ProtNLM"/>
    </source>
</evidence>
<evidence type="ECO:0000256" key="12">
    <source>
        <dbReference type="ARBA" id="ARBA00023306"/>
    </source>
</evidence>
<keyword evidence="9" id="KW-0653">Protein transport</keyword>
<accession>A0AAD9PDY8</accession>
<keyword evidence="5 13" id="KW-0853">WD repeat</keyword>
<keyword evidence="15" id="KW-1185">Reference proteome</keyword>
<evidence type="ECO:0000256" key="13">
    <source>
        <dbReference type="PROSITE-ProRule" id="PRU00221"/>
    </source>
</evidence>
<dbReference type="GO" id="GO:1904263">
    <property type="term" value="P:positive regulation of TORC1 signaling"/>
    <property type="evidence" value="ECO:0007669"/>
    <property type="project" value="TreeGrafter"/>
</dbReference>
<feature type="repeat" description="WD" evidence="13">
    <location>
        <begin position="273"/>
        <end position="305"/>
    </location>
</feature>
<dbReference type="EMBL" id="JAODUO010000018">
    <property type="protein sequence ID" value="KAK2193025.1"/>
    <property type="molecule type" value="Genomic_DNA"/>
</dbReference>
<name>A0AAD9PDY8_RIDPI</name>
<dbReference type="GO" id="GO:0031080">
    <property type="term" value="C:nuclear pore outer ring"/>
    <property type="evidence" value="ECO:0007669"/>
    <property type="project" value="TreeGrafter"/>
</dbReference>
<dbReference type="PRINTS" id="PR00320">
    <property type="entry name" value="GPROTEINBRPT"/>
</dbReference>
<dbReference type="PROSITE" id="PS50294">
    <property type="entry name" value="WD_REPEATS_REGION"/>
    <property type="match status" value="2"/>
</dbReference>
<feature type="repeat" description="WD" evidence="13">
    <location>
        <begin position="8"/>
        <end position="41"/>
    </location>
</feature>
<evidence type="ECO:0000256" key="5">
    <source>
        <dbReference type="ARBA" id="ARBA00022574"/>
    </source>
</evidence>
<keyword evidence="12" id="KW-0131">Cell cycle</keyword>
<dbReference type="GO" id="GO:0005198">
    <property type="term" value="F:structural molecule activity"/>
    <property type="evidence" value="ECO:0007669"/>
    <property type="project" value="InterPro"/>
</dbReference>
<dbReference type="FunFam" id="2.130.10.10:FF:000063">
    <property type="entry name" value="SEH1 like nucleoporin"/>
    <property type="match status" value="1"/>
</dbReference>
<dbReference type="InterPro" id="IPR015943">
    <property type="entry name" value="WD40/YVTN_repeat-like_dom_sf"/>
</dbReference>
<dbReference type="GO" id="GO:0015031">
    <property type="term" value="P:protein transport"/>
    <property type="evidence" value="ECO:0007669"/>
    <property type="project" value="UniProtKB-KW"/>
</dbReference>
<comment type="similarity">
    <text evidence="3">Belongs to the WD repeat SEC13 family.</text>
</comment>
<dbReference type="GO" id="GO:0035859">
    <property type="term" value="C:Seh1-associated complex"/>
    <property type="evidence" value="ECO:0007669"/>
    <property type="project" value="TreeGrafter"/>
</dbReference>
<evidence type="ECO:0000256" key="1">
    <source>
        <dbReference type="ARBA" id="ARBA00004259"/>
    </source>
</evidence>
<keyword evidence="8" id="KW-0498">Mitosis</keyword>
<keyword evidence="6" id="KW-0132">Cell division</keyword>
<organism evidence="14 15">
    <name type="scientific">Ridgeia piscesae</name>
    <name type="common">Tubeworm</name>
    <dbReference type="NCBI Taxonomy" id="27915"/>
    <lineage>
        <taxon>Eukaryota</taxon>
        <taxon>Metazoa</taxon>
        <taxon>Spiralia</taxon>
        <taxon>Lophotrochozoa</taxon>
        <taxon>Annelida</taxon>
        <taxon>Polychaeta</taxon>
        <taxon>Sedentaria</taxon>
        <taxon>Canalipalpata</taxon>
        <taxon>Sabellida</taxon>
        <taxon>Siboglinidae</taxon>
        <taxon>Ridgeia</taxon>
    </lineage>
</organism>
<evidence type="ECO:0000256" key="10">
    <source>
        <dbReference type="ARBA" id="ARBA00023228"/>
    </source>
</evidence>
<comment type="caution">
    <text evidence="14">The sequence shown here is derived from an EMBL/GenBank/DDBJ whole genome shotgun (WGS) entry which is preliminary data.</text>
</comment>
<dbReference type="Proteomes" id="UP001209878">
    <property type="component" value="Unassembled WGS sequence"/>
</dbReference>
<evidence type="ECO:0000256" key="8">
    <source>
        <dbReference type="ARBA" id="ARBA00022776"/>
    </source>
</evidence>
<dbReference type="InterPro" id="IPR019775">
    <property type="entry name" value="WD40_repeat_CS"/>
</dbReference>
<gene>
    <name evidence="14" type="ORF">NP493_18g06014</name>
</gene>
<dbReference type="Gene3D" id="2.130.10.10">
    <property type="entry name" value="YVTN repeat-like/Quinoprotein amine dehydrogenase"/>
    <property type="match status" value="1"/>
</dbReference>
<keyword evidence="4" id="KW-0813">Transport</keyword>
<evidence type="ECO:0000313" key="15">
    <source>
        <dbReference type="Proteomes" id="UP001209878"/>
    </source>
</evidence>
<reference evidence="14" key="1">
    <citation type="journal article" date="2023" name="Mol. Biol. Evol.">
        <title>Third-Generation Sequencing Reveals the Adaptive Role of the Epigenome in Three Deep-Sea Polychaetes.</title>
        <authorList>
            <person name="Perez M."/>
            <person name="Aroh O."/>
            <person name="Sun Y."/>
            <person name="Lan Y."/>
            <person name="Juniper S.K."/>
            <person name="Young C.R."/>
            <person name="Angers B."/>
            <person name="Qian P.Y."/>
        </authorList>
    </citation>
    <scope>NUCLEOTIDE SEQUENCE</scope>
    <source>
        <strain evidence="14">R07B-5</strain>
    </source>
</reference>
<dbReference type="SMART" id="SM00320">
    <property type="entry name" value="WD40"/>
    <property type="match status" value="6"/>
</dbReference>
<dbReference type="AlphaFoldDB" id="A0AAD9PDY8"/>
<evidence type="ECO:0000256" key="11">
    <source>
        <dbReference type="ARBA" id="ARBA00023242"/>
    </source>
</evidence>
<dbReference type="GO" id="GO:0034198">
    <property type="term" value="P:cellular response to amino acid starvation"/>
    <property type="evidence" value="ECO:0007669"/>
    <property type="project" value="TreeGrafter"/>
</dbReference>
<proteinExistence type="inferred from homology"/>
<comment type="subcellular location">
    <subcellularLocation>
        <location evidence="2">Lysosome</location>
    </subcellularLocation>
    <subcellularLocation>
        <location evidence="1">Nucleus envelope</location>
    </subcellularLocation>
</comment>
<dbReference type="PANTHER" id="PTHR11024:SF3">
    <property type="entry name" value="NUCLEOPORIN SEH1"/>
    <property type="match status" value="1"/>
</dbReference>
<sequence>MYVAKTIPAEHRDLIHDVAYDFHGRRMATCSSDQFVKIWDLVDGEWKCTASWKAHSGSVWRVTWAHPEFGQVIATCSFDRTAAIWEELPAEAGESSQWVKRTSLVDSRTSVTDVKFASKHQGLQLATCSADGVVRIYEAPDVMNLSQWTPQHAIQCKTSCSCISWNPSRMHPSMIAVGSDDPSSSGGGKVQIFEYSDNTRKWTRVETIMTVTDSVRDVAFAPNLGRSYHMLAIASKDVTVMTLKPLTRKDLGGTGTSVTPGISKYEIHQVAQFDDHHSQVWRLSWNITGTILASSGDDGCVRLWKANYLDNWKCISVLQADGSGVQPDNAPTAHYLKLGKITHPSQVAWH</sequence>
<evidence type="ECO:0000256" key="6">
    <source>
        <dbReference type="ARBA" id="ARBA00022618"/>
    </source>
</evidence>
<evidence type="ECO:0000256" key="3">
    <source>
        <dbReference type="ARBA" id="ARBA00010102"/>
    </source>
</evidence>
<dbReference type="InterPro" id="IPR037363">
    <property type="entry name" value="Sec13/Seh1_fam"/>
</dbReference>